<evidence type="ECO:0000256" key="3">
    <source>
        <dbReference type="ARBA" id="ARBA00023163"/>
    </source>
</evidence>
<proteinExistence type="predicted"/>
<dbReference type="PROSITE" id="PS50977">
    <property type="entry name" value="HTH_TETR_2"/>
    <property type="match status" value="2"/>
</dbReference>
<keyword evidence="3" id="KW-0804">Transcription</keyword>
<feature type="domain" description="HTH tetR-type" evidence="5">
    <location>
        <begin position="16"/>
        <end position="75"/>
    </location>
</feature>
<dbReference type="PANTHER" id="PTHR30055:SF234">
    <property type="entry name" value="HTH-TYPE TRANSCRIPTIONAL REGULATOR BETI"/>
    <property type="match status" value="1"/>
</dbReference>
<comment type="caution">
    <text evidence="6">The sequence shown here is derived from an EMBL/GenBank/DDBJ whole genome shotgun (WGS) entry which is preliminary data.</text>
</comment>
<evidence type="ECO:0000313" key="6">
    <source>
        <dbReference type="EMBL" id="OSC23999.1"/>
    </source>
</evidence>
<dbReference type="GO" id="GO:0000976">
    <property type="term" value="F:transcription cis-regulatory region binding"/>
    <property type="evidence" value="ECO:0007669"/>
    <property type="project" value="TreeGrafter"/>
</dbReference>
<feature type="DNA-binding region" description="H-T-H motif" evidence="4">
    <location>
        <begin position="262"/>
        <end position="281"/>
    </location>
</feature>
<evidence type="ECO:0000313" key="7">
    <source>
        <dbReference type="Proteomes" id="UP000242320"/>
    </source>
</evidence>
<dbReference type="GO" id="GO:0003700">
    <property type="term" value="F:DNA-binding transcription factor activity"/>
    <property type="evidence" value="ECO:0007669"/>
    <property type="project" value="TreeGrafter"/>
</dbReference>
<protein>
    <submittedName>
        <fullName evidence="6">TetR family transcriptional regulator</fullName>
    </submittedName>
</protein>
<dbReference type="InterPro" id="IPR001647">
    <property type="entry name" value="HTH_TetR"/>
</dbReference>
<gene>
    <name evidence="6" type="ORF">B8W69_22515</name>
</gene>
<name>A0A1X2KQH6_9MYCO</name>
<keyword evidence="1" id="KW-0805">Transcription regulation</keyword>
<organism evidence="6 7">
    <name type="scientific">Mycolicibacterium vulneris</name>
    <dbReference type="NCBI Taxonomy" id="547163"/>
    <lineage>
        <taxon>Bacteria</taxon>
        <taxon>Bacillati</taxon>
        <taxon>Actinomycetota</taxon>
        <taxon>Actinomycetes</taxon>
        <taxon>Mycobacteriales</taxon>
        <taxon>Mycobacteriaceae</taxon>
        <taxon>Mycolicibacterium</taxon>
    </lineage>
</organism>
<dbReference type="Gene3D" id="1.10.10.60">
    <property type="entry name" value="Homeodomain-like"/>
    <property type="match status" value="2"/>
</dbReference>
<dbReference type="InterPro" id="IPR036271">
    <property type="entry name" value="Tet_transcr_reg_TetR-rel_C_sf"/>
</dbReference>
<dbReference type="OrthoDB" id="3206689at2"/>
<dbReference type="Proteomes" id="UP000242320">
    <property type="component" value="Unassembled WGS sequence"/>
</dbReference>
<dbReference type="SUPFAM" id="SSF48498">
    <property type="entry name" value="Tetracyclin repressor-like, C-terminal domain"/>
    <property type="match status" value="1"/>
</dbReference>
<dbReference type="Gene3D" id="1.10.357.10">
    <property type="entry name" value="Tetracycline Repressor, domain 2"/>
    <property type="match status" value="2"/>
</dbReference>
<dbReference type="PRINTS" id="PR00455">
    <property type="entry name" value="HTHTETR"/>
</dbReference>
<reference evidence="6 7" key="1">
    <citation type="submission" date="2017-04" db="EMBL/GenBank/DDBJ databases">
        <title>The new phylogeny of genus Mycobacterium.</title>
        <authorList>
            <person name="Tortoli E."/>
            <person name="Trovato A."/>
            <person name="Cirillo D.M."/>
        </authorList>
    </citation>
    <scope>NUCLEOTIDE SEQUENCE [LARGE SCALE GENOMIC DNA]</scope>
    <source>
        <strain evidence="6 7">DSM 45247</strain>
    </source>
</reference>
<feature type="domain" description="HTH tetR-type" evidence="5">
    <location>
        <begin position="239"/>
        <end position="299"/>
    </location>
</feature>
<dbReference type="RefSeq" id="WP_085291980.1">
    <property type="nucleotide sequence ID" value="NZ_NCXM01000027.1"/>
</dbReference>
<dbReference type="InterPro" id="IPR009057">
    <property type="entry name" value="Homeodomain-like_sf"/>
</dbReference>
<evidence type="ECO:0000256" key="2">
    <source>
        <dbReference type="ARBA" id="ARBA00023125"/>
    </source>
</evidence>
<accession>A0A1X2KQH6</accession>
<sequence>MAKAESLRGSGTADSPSRRAEILATAASLIASSGLRTSLQEIADAAGILPGSLYHHFESKEAILVELILRYQEDLERIGRSAQERLDGPDARPVADQIIELGSAIANCAVEHRAALQMSFYEGPGTDPELTKLTQQRPVAIQEAMLQTLRAGRWSGYIKPDIDLPTLADRICQTMLQVGLDVMRHSSSANQVAELLCRIILQGLATRPPTDAALDRSNAFAAAKDVIATWSDDSDADPSDKAALVRAVARAEFGRRGYEVTTIRDIASAAGLGTGTVYRVIGSKDELLNSIMRSFGKKVEAGWVSVLRSDATPTEKLDALSWVNVNALDQFSDEFRIQLAWMRLSPPTANPGWSYATRLRQMKSLLSEGLRSGEIAMDAPSTAMLARCLIGLQWIPENILAEIGKRPALLHVRDTVLRGVAVRGK</sequence>
<dbReference type="EMBL" id="NCXM01000027">
    <property type="protein sequence ID" value="OSC23999.1"/>
    <property type="molecule type" value="Genomic_DNA"/>
</dbReference>
<dbReference type="SUPFAM" id="SSF46689">
    <property type="entry name" value="Homeodomain-like"/>
    <property type="match status" value="2"/>
</dbReference>
<dbReference type="Pfam" id="PF00440">
    <property type="entry name" value="TetR_N"/>
    <property type="match status" value="2"/>
</dbReference>
<dbReference type="AlphaFoldDB" id="A0A1X2KQH6"/>
<evidence type="ECO:0000256" key="1">
    <source>
        <dbReference type="ARBA" id="ARBA00023015"/>
    </source>
</evidence>
<evidence type="ECO:0000259" key="5">
    <source>
        <dbReference type="PROSITE" id="PS50977"/>
    </source>
</evidence>
<keyword evidence="2 4" id="KW-0238">DNA-binding</keyword>
<dbReference type="InterPro" id="IPR050109">
    <property type="entry name" value="HTH-type_TetR-like_transc_reg"/>
</dbReference>
<keyword evidence="7" id="KW-1185">Reference proteome</keyword>
<evidence type="ECO:0000256" key="4">
    <source>
        <dbReference type="PROSITE-ProRule" id="PRU00335"/>
    </source>
</evidence>
<feature type="DNA-binding region" description="H-T-H motif" evidence="4">
    <location>
        <begin position="38"/>
        <end position="57"/>
    </location>
</feature>
<dbReference type="PANTHER" id="PTHR30055">
    <property type="entry name" value="HTH-TYPE TRANSCRIPTIONAL REGULATOR RUTR"/>
    <property type="match status" value="1"/>
</dbReference>